<evidence type="ECO:0008006" key="6">
    <source>
        <dbReference type="Google" id="ProtNLM"/>
    </source>
</evidence>
<dbReference type="InterPro" id="IPR050129">
    <property type="entry name" value="Zn_alcohol_dh"/>
</dbReference>
<dbReference type="Pfam" id="PF08240">
    <property type="entry name" value="ADH_N"/>
    <property type="match status" value="1"/>
</dbReference>
<dbReference type="RefSeq" id="WP_184249113.1">
    <property type="nucleotide sequence ID" value="NZ_BAAACU010000006.1"/>
</dbReference>
<dbReference type="InterPro" id="IPR013154">
    <property type="entry name" value="ADH-like_N"/>
</dbReference>
<dbReference type="CDD" id="cd08261">
    <property type="entry name" value="Zn_ADH7"/>
    <property type="match status" value="1"/>
</dbReference>
<keyword evidence="1" id="KW-0560">Oxidoreductase</keyword>
<dbReference type="InterPro" id="IPR013149">
    <property type="entry name" value="ADH-like_C"/>
</dbReference>
<keyword evidence="5" id="KW-1185">Reference proteome</keyword>
<dbReference type="SUPFAM" id="SSF51735">
    <property type="entry name" value="NAD(P)-binding Rossmann-fold domains"/>
    <property type="match status" value="1"/>
</dbReference>
<proteinExistence type="predicted"/>
<dbReference type="PANTHER" id="PTHR43401">
    <property type="entry name" value="L-THREONINE 3-DEHYDROGENASE"/>
    <property type="match status" value="1"/>
</dbReference>
<comment type="caution">
    <text evidence="4">The sequence shown here is derived from an EMBL/GenBank/DDBJ whole genome shotgun (WGS) entry which is preliminary data.</text>
</comment>
<evidence type="ECO:0000259" key="3">
    <source>
        <dbReference type="Pfam" id="PF08240"/>
    </source>
</evidence>
<dbReference type="AlphaFoldDB" id="A0A841RP13"/>
<dbReference type="Gene3D" id="3.90.180.10">
    <property type="entry name" value="Medium-chain alcohol dehydrogenases, catalytic domain"/>
    <property type="match status" value="1"/>
</dbReference>
<dbReference type="Gene3D" id="3.40.50.720">
    <property type="entry name" value="NAD(P)-binding Rossmann-like Domain"/>
    <property type="match status" value="1"/>
</dbReference>
<reference evidence="4 5" key="1">
    <citation type="submission" date="2020-08" db="EMBL/GenBank/DDBJ databases">
        <title>Genomic Encyclopedia of Type Strains, Phase IV (KMG-IV): sequencing the most valuable type-strain genomes for metagenomic binning, comparative biology and taxonomic classification.</title>
        <authorList>
            <person name="Goeker M."/>
        </authorList>
    </citation>
    <scope>NUCLEOTIDE SEQUENCE [LARGE SCALE GENOMIC DNA]</scope>
    <source>
        <strain evidence="4 5">DSM 11805</strain>
    </source>
</reference>
<dbReference type="InterPro" id="IPR036291">
    <property type="entry name" value="NAD(P)-bd_dom_sf"/>
</dbReference>
<feature type="domain" description="Alcohol dehydrogenase-like C-terminal" evidence="2">
    <location>
        <begin position="170"/>
        <end position="297"/>
    </location>
</feature>
<dbReference type="Proteomes" id="UP000572212">
    <property type="component" value="Unassembled WGS sequence"/>
</dbReference>
<evidence type="ECO:0000313" key="5">
    <source>
        <dbReference type="Proteomes" id="UP000572212"/>
    </source>
</evidence>
<gene>
    <name evidence="4" type="ORF">GGQ92_002431</name>
</gene>
<organism evidence="4 5">
    <name type="scientific">Gracilibacillus halotolerans</name>
    <dbReference type="NCBI Taxonomy" id="74386"/>
    <lineage>
        <taxon>Bacteria</taxon>
        <taxon>Bacillati</taxon>
        <taxon>Bacillota</taxon>
        <taxon>Bacilli</taxon>
        <taxon>Bacillales</taxon>
        <taxon>Bacillaceae</taxon>
        <taxon>Gracilibacillus</taxon>
    </lineage>
</organism>
<feature type="domain" description="Alcohol dehydrogenase-like N-terminal" evidence="3">
    <location>
        <begin position="25"/>
        <end position="131"/>
    </location>
</feature>
<dbReference type="GO" id="GO:0016491">
    <property type="term" value="F:oxidoreductase activity"/>
    <property type="evidence" value="ECO:0007669"/>
    <property type="project" value="UniProtKB-KW"/>
</dbReference>
<sequence>MRAIVCEKPKKFRYMDMQNPKPEIGKAIVNIKRIGICGTDIHAYLGNQPYFDYPRILGHELAGVIDSIEENSLGLKKGDQVAVIPYLECGTCATCKKGLTNCCPNMAVMGVHQDGGMVEQLSVPIQHLIQTNELTLDESAILEPLSIGAHAVRRSDIQQGESVLVIGAGPIGLGVMQFAKQKGAKVISMDMNEERLAFAKQWANVDKIIHATEDPLQQLQKVTNEELPTVVFDATGNSQSMMQAFNYPENGGKIVFVGLVKSDITFSDPLFHGKELTLMASRNATKEDFEWVLQVLQSGVIDAEGFITHRTDFNQAVDVFGTWIQPNSSVVKAMIDCSSKGGSSCNTEN</sequence>
<name>A0A841RP13_9BACI</name>
<dbReference type="Pfam" id="PF00107">
    <property type="entry name" value="ADH_zinc_N"/>
    <property type="match status" value="1"/>
</dbReference>
<dbReference type="PANTHER" id="PTHR43401:SF3">
    <property type="entry name" value="L-GALACTONATE-5-DEHYDROGENASE"/>
    <property type="match status" value="1"/>
</dbReference>
<evidence type="ECO:0000256" key="1">
    <source>
        <dbReference type="ARBA" id="ARBA00023002"/>
    </source>
</evidence>
<dbReference type="EMBL" id="JACHON010000014">
    <property type="protein sequence ID" value="MBB6513617.1"/>
    <property type="molecule type" value="Genomic_DNA"/>
</dbReference>
<evidence type="ECO:0000313" key="4">
    <source>
        <dbReference type="EMBL" id="MBB6513617.1"/>
    </source>
</evidence>
<evidence type="ECO:0000259" key="2">
    <source>
        <dbReference type="Pfam" id="PF00107"/>
    </source>
</evidence>
<dbReference type="InterPro" id="IPR011032">
    <property type="entry name" value="GroES-like_sf"/>
</dbReference>
<dbReference type="SUPFAM" id="SSF50129">
    <property type="entry name" value="GroES-like"/>
    <property type="match status" value="1"/>
</dbReference>
<protein>
    <recommendedName>
        <fullName evidence="6">2-desacetyl-2-hydroxyethyl bacteriochlorophyllide A dehydrogenase</fullName>
    </recommendedName>
</protein>
<accession>A0A841RP13</accession>